<name>Q60B98_METCA</name>
<keyword evidence="1" id="KW-0472">Membrane</keyword>
<proteinExistence type="predicted"/>
<dbReference type="STRING" id="243233.MCA0581"/>
<accession>Q60B98</accession>
<evidence type="ECO:0000313" key="2">
    <source>
        <dbReference type="EMBL" id="AAU93224.1"/>
    </source>
</evidence>
<feature type="transmembrane region" description="Helical" evidence="1">
    <location>
        <begin position="47"/>
        <end position="68"/>
    </location>
</feature>
<dbReference type="AlphaFoldDB" id="Q60B98"/>
<keyword evidence="1" id="KW-0812">Transmembrane</keyword>
<dbReference type="InterPro" id="IPR011010">
    <property type="entry name" value="DNA_brk_join_enz"/>
</dbReference>
<dbReference type="GO" id="GO:0003677">
    <property type="term" value="F:DNA binding"/>
    <property type="evidence" value="ECO:0007669"/>
    <property type="project" value="InterPro"/>
</dbReference>
<dbReference type="GeneID" id="88222912"/>
<reference evidence="2 3" key="1">
    <citation type="journal article" date="2004" name="PLoS Biol.">
        <title>Genomic insights into methanotrophy: the complete genome sequence of Methylococcus capsulatus (Bath).</title>
        <authorList>
            <person name="Ward N.L."/>
            <person name="Larsen O."/>
            <person name="Sakwa J."/>
            <person name="Bruseth L."/>
            <person name="Khouri H.M."/>
            <person name="Durkin A.S."/>
            <person name="Dimitrov G."/>
            <person name="Jiang L."/>
            <person name="Scanlan D."/>
            <person name="Kang K.H."/>
            <person name="Lewis M.R."/>
            <person name="Nelson K.E."/>
            <person name="Methe B.A."/>
            <person name="Wu M."/>
            <person name="Heidelberg J.F."/>
            <person name="Paulsen I.T."/>
            <person name="Fouts D.E."/>
            <person name="Ravel J."/>
            <person name="Tettelin H."/>
            <person name="Ren Q."/>
            <person name="Read T.D."/>
            <person name="DeBoy R.T."/>
            <person name="Seshadri R."/>
            <person name="Salzberg S.L."/>
            <person name="Jensen H.B."/>
            <person name="Birkeland N.K."/>
            <person name="Nelson W.C."/>
            <person name="Dodson R.J."/>
            <person name="Grindhaug S.H."/>
            <person name="Holt I.E."/>
            <person name="Eidhammer I."/>
            <person name="Jonasen I."/>
            <person name="Vanaken S."/>
            <person name="Utterback T.R."/>
            <person name="Feldblyum T.V."/>
            <person name="Fraser C.M."/>
            <person name="Lillehaug J.R."/>
            <person name="Eisen J.A."/>
        </authorList>
    </citation>
    <scope>NUCLEOTIDE SEQUENCE [LARGE SCALE GENOMIC DNA]</scope>
    <source>
        <strain evidence="3">ATCC 33009 / NCIMB 11132 / Bath</strain>
    </source>
</reference>
<keyword evidence="1" id="KW-1133">Transmembrane helix</keyword>
<dbReference type="KEGG" id="mca:MCA0581"/>
<dbReference type="RefSeq" id="WP_010959927.1">
    <property type="nucleotide sequence ID" value="NC_002977.6"/>
</dbReference>
<evidence type="ECO:0000256" key="1">
    <source>
        <dbReference type="SAM" id="Phobius"/>
    </source>
</evidence>
<evidence type="ECO:0000313" key="3">
    <source>
        <dbReference type="Proteomes" id="UP000006821"/>
    </source>
</evidence>
<dbReference type="HOGENOM" id="CLU_2274035_0_0_6"/>
<dbReference type="eggNOG" id="COG0582">
    <property type="taxonomic scope" value="Bacteria"/>
</dbReference>
<protein>
    <submittedName>
        <fullName evidence="2">Site-specific recombinase, phage integrase family domain protein</fullName>
    </submittedName>
</protein>
<dbReference type="SUPFAM" id="SSF56349">
    <property type="entry name" value="DNA breaking-rejoining enzymes"/>
    <property type="match status" value="1"/>
</dbReference>
<gene>
    <name evidence="2" type="ordered locus">MCA0581</name>
</gene>
<dbReference type="Proteomes" id="UP000006821">
    <property type="component" value="Chromosome"/>
</dbReference>
<sequence length="102" mass="11057">MKALVPAVFNRANQEGITDRPNPAVALKCKLIQSRERFPEPAESPQFFAAVADSPLADFFLLAILIGARRSNVQEMRRQDIDAAGGVKAGAQIVPLKKKAKA</sequence>
<organism evidence="2 3">
    <name type="scientific">Methylococcus capsulatus (strain ATCC 33009 / NCIMB 11132 / Bath)</name>
    <dbReference type="NCBI Taxonomy" id="243233"/>
    <lineage>
        <taxon>Bacteria</taxon>
        <taxon>Pseudomonadati</taxon>
        <taxon>Pseudomonadota</taxon>
        <taxon>Gammaproteobacteria</taxon>
        <taxon>Methylococcales</taxon>
        <taxon>Methylococcaceae</taxon>
        <taxon>Methylococcus</taxon>
    </lineage>
</organism>
<dbReference type="EMBL" id="AE017282">
    <property type="protein sequence ID" value="AAU93224.1"/>
    <property type="molecule type" value="Genomic_DNA"/>
</dbReference>